<accession>A0A3M6TE22</accession>
<gene>
    <name evidence="1" type="ORF">pdam_00023120</name>
</gene>
<dbReference type="AlphaFoldDB" id="A0A3M6TE22"/>
<organism evidence="1 2">
    <name type="scientific">Pocillopora damicornis</name>
    <name type="common">Cauliflower coral</name>
    <name type="synonym">Millepora damicornis</name>
    <dbReference type="NCBI Taxonomy" id="46731"/>
    <lineage>
        <taxon>Eukaryota</taxon>
        <taxon>Metazoa</taxon>
        <taxon>Cnidaria</taxon>
        <taxon>Anthozoa</taxon>
        <taxon>Hexacorallia</taxon>
        <taxon>Scleractinia</taxon>
        <taxon>Astrocoeniina</taxon>
        <taxon>Pocilloporidae</taxon>
        <taxon>Pocillopora</taxon>
    </lineage>
</organism>
<sequence length="72" mass="8113">MVPVAWLSIKIKTSFYTISKTIVYKFSILRGSFSIFLAQTGSGLAIVGGPRVVVSDWGNNRTQIFKYRDSMY</sequence>
<comment type="caution">
    <text evidence="1">The sequence shown here is derived from an EMBL/GenBank/DDBJ whole genome shotgun (WGS) entry which is preliminary data.</text>
</comment>
<reference evidence="1 2" key="1">
    <citation type="journal article" date="2018" name="Sci. Rep.">
        <title>Comparative analysis of the Pocillopora damicornis genome highlights role of immune system in coral evolution.</title>
        <authorList>
            <person name="Cunning R."/>
            <person name="Bay R.A."/>
            <person name="Gillette P."/>
            <person name="Baker A.C."/>
            <person name="Traylor-Knowles N."/>
        </authorList>
    </citation>
    <scope>NUCLEOTIDE SEQUENCE [LARGE SCALE GENOMIC DNA]</scope>
    <source>
        <strain evidence="1">RSMAS</strain>
        <tissue evidence="1">Whole animal</tissue>
    </source>
</reference>
<keyword evidence="2" id="KW-1185">Reference proteome</keyword>
<protein>
    <submittedName>
        <fullName evidence="1">Uncharacterized protein</fullName>
    </submittedName>
</protein>
<name>A0A3M6TE22_POCDA</name>
<proteinExistence type="predicted"/>
<evidence type="ECO:0000313" key="1">
    <source>
        <dbReference type="EMBL" id="RMX39588.1"/>
    </source>
</evidence>
<evidence type="ECO:0000313" key="2">
    <source>
        <dbReference type="Proteomes" id="UP000275408"/>
    </source>
</evidence>
<dbReference type="Proteomes" id="UP000275408">
    <property type="component" value="Unassembled WGS sequence"/>
</dbReference>
<dbReference type="EMBL" id="RCHS01003802">
    <property type="protein sequence ID" value="RMX39588.1"/>
    <property type="molecule type" value="Genomic_DNA"/>
</dbReference>